<evidence type="ECO:0000256" key="2">
    <source>
        <dbReference type="ARBA" id="ARBA00023015"/>
    </source>
</evidence>
<dbReference type="InterPro" id="IPR001761">
    <property type="entry name" value="Peripla_BP/Lac1_sug-bd_dom"/>
</dbReference>
<evidence type="ECO:0000256" key="3">
    <source>
        <dbReference type="ARBA" id="ARBA00023125"/>
    </source>
</evidence>
<evidence type="ECO:0000256" key="4">
    <source>
        <dbReference type="ARBA" id="ARBA00023163"/>
    </source>
</evidence>
<keyword evidence="4" id="KW-0804">Transcription</keyword>
<dbReference type="Pfam" id="PF00532">
    <property type="entry name" value="Peripla_BP_1"/>
    <property type="match status" value="1"/>
</dbReference>
<dbReference type="InterPro" id="IPR010982">
    <property type="entry name" value="Lambda_DNA-bd_dom_sf"/>
</dbReference>
<keyword evidence="1" id="KW-0678">Repressor</keyword>
<dbReference type="PROSITE" id="PS00356">
    <property type="entry name" value="HTH_LACI_1"/>
    <property type="match status" value="1"/>
</dbReference>
<keyword evidence="3" id="KW-0238">DNA-binding</keyword>
<feature type="domain" description="HTH cro/C1-type" evidence="6">
    <location>
        <begin position="3"/>
        <end position="48"/>
    </location>
</feature>
<accession>A0A7V5HZJ9</accession>
<dbReference type="InterPro" id="IPR028082">
    <property type="entry name" value="Peripla_BP_I"/>
</dbReference>
<dbReference type="SUPFAM" id="SSF53822">
    <property type="entry name" value="Periplasmic binding protein-like I"/>
    <property type="match status" value="1"/>
</dbReference>
<reference evidence="7" key="1">
    <citation type="journal article" date="2020" name="mSystems">
        <title>Genome- and Community-Level Interaction Insights into Carbon Utilization and Element Cycling Functions of Hydrothermarchaeota in Hydrothermal Sediment.</title>
        <authorList>
            <person name="Zhou Z."/>
            <person name="Liu Y."/>
            <person name="Xu W."/>
            <person name="Pan J."/>
            <person name="Luo Z.H."/>
            <person name="Li M."/>
        </authorList>
    </citation>
    <scope>NUCLEOTIDE SEQUENCE [LARGE SCALE GENOMIC DNA]</scope>
    <source>
        <strain evidence="7">HyVt-92</strain>
    </source>
</reference>
<dbReference type="EMBL" id="DRTT01000141">
    <property type="protein sequence ID" value="HHF98830.1"/>
    <property type="molecule type" value="Genomic_DNA"/>
</dbReference>
<dbReference type="Pfam" id="PF00356">
    <property type="entry name" value="LacI"/>
    <property type="match status" value="1"/>
</dbReference>
<dbReference type="AlphaFoldDB" id="A0A7V5HZJ9"/>
<dbReference type="PROSITE" id="PS50943">
    <property type="entry name" value="HTH_CROC1"/>
    <property type="match status" value="1"/>
</dbReference>
<gene>
    <name evidence="7" type="ORF">ENL39_05020</name>
</gene>
<dbReference type="SMART" id="SM00354">
    <property type="entry name" value="HTH_LACI"/>
    <property type="match status" value="1"/>
</dbReference>
<feature type="domain" description="HTH lacI-type" evidence="5">
    <location>
        <begin position="4"/>
        <end position="58"/>
    </location>
</feature>
<evidence type="ECO:0000256" key="1">
    <source>
        <dbReference type="ARBA" id="ARBA00022491"/>
    </source>
</evidence>
<organism evidence="7">
    <name type="scientific">Aerophobetes bacterium</name>
    <dbReference type="NCBI Taxonomy" id="2030807"/>
    <lineage>
        <taxon>Bacteria</taxon>
        <taxon>Candidatus Aerophobota</taxon>
    </lineage>
</organism>
<dbReference type="InterPro" id="IPR000843">
    <property type="entry name" value="HTH_LacI"/>
</dbReference>
<dbReference type="Gene3D" id="1.10.260.40">
    <property type="entry name" value="lambda repressor-like DNA-binding domains"/>
    <property type="match status" value="1"/>
</dbReference>
<dbReference type="CDD" id="cd06267">
    <property type="entry name" value="PBP1_LacI_sugar_binding-like"/>
    <property type="match status" value="1"/>
</dbReference>
<dbReference type="PRINTS" id="PR00036">
    <property type="entry name" value="HTHLACI"/>
</dbReference>
<dbReference type="Proteomes" id="UP000886070">
    <property type="component" value="Unassembled WGS sequence"/>
</dbReference>
<evidence type="ECO:0000259" key="6">
    <source>
        <dbReference type="PROSITE" id="PS50943"/>
    </source>
</evidence>
<dbReference type="SUPFAM" id="SSF47413">
    <property type="entry name" value="lambda repressor-like DNA-binding domains"/>
    <property type="match status" value="1"/>
</dbReference>
<sequence>MPNVTLKDVAKEAGVSISTVSRVIREQNAVRPETRKKVMEAIKKLNYYVDTTARAMVKKQTKTIGLSISDISNPFYPPLLRGVENTINKFGYSLILCNTDEDAEKEKQYLKVMLEKRVDGLIVSLASPTNVSILKEFEKRNIPIVCVDRKAEDIEVDTVSVDNFYGSFAAVEHLLKLGHTRIAMISGIRGITTTEERIKGYIEALKKYEADEPIIVEGKSTIEGAIEATEKVLKLDPLTAIFSCNNLMTLGVYIGLKKNGKKIPKDIAVVGFDDLDWADALNPPPTVVSQPAYAIGSTAAQMLIQRILKEGPSKKQNIVLKTELIVRESCGIRLKRQNV</sequence>
<dbReference type="GO" id="GO:0003700">
    <property type="term" value="F:DNA-binding transcription factor activity"/>
    <property type="evidence" value="ECO:0007669"/>
    <property type="project" value="TreeGrafter"/>
</dbReference>
<dbReference type="PANTHER" id="PTHR30146:SF148">
    <property type="entry name" value="HTH-TYPE TRANSCRIPTIONAL REPRESSOR PURR-RELATED"/>
    <property type="match status" value="1"/>
</dbReference>
<keyword evidence="2" id="KW-0805">Transcription regulation</keyword>
<protein>
    <submittedName>
        <fullName evidence="7">LacI family transcriptional regulator</fullName>
    </submittedName>
</protein>
<dbReference type="InterPro" id="IPR001387">
    <property type="entry name" value="Cro/C1-type_HTH"/>
</dbReference>
<proteinExistence type="predicted"/>
<dbReference type="Gene3D" id="3.40.50.2300">
    <property type="match status" value="2"/>
</dbReference>
<evidence type="ECO:0000313" key="7">
    <source>
        <dbReference type="EMBL" id="HHF98830.1"/>
    </source>
</evidence>
<dbReference type="CDD" id="cd01392">
    <property type="entry name" value="HTH_LacI"/>
    <property type="match status" value="1"/>
</dbReference>
<evidence type="ECO:0000259" key="5">
    <source>
        <dbReference type="PROSITE" id="PS50932"/>
    </source>
</evidence>
<dbReference type="PANTHER" id="PTHR30146">
    <property type="entry name" value="LACI-RELATED TRANSCRIPTIONAL REPRESSOR"/>
    <property type="match status" value="1"/>
</dbReference>
<name>A0A7V5HZJ9_UNCAE</name>
<comment type="caution">
    <text evidence="7">The sequence shown here is derived from an EMBL/GenBank/DDBJ whole genome shotgun (WGS) entry which is preliminary data.</text>
</comment>
<dbReference type="PROSITE" id="PS50932">
    <property type="entry name" value="HTH_LACI_2"/>
    <property type="match status" value="1"/>
</dbReference>
<dbReference type="GO" id="GO:0000976">
    <property type="term" value="F:transcription cis-regulatory region binding"/>
    <property type="evidence" value="ECO:0007669"/>
    <property type="project" value="TreeGrafter"/>
</dbReference>